<gene>
    <name evidence="2" type="ORF">ANCDUO_21815</name>
</gene>
<evidence type="ECO:0000313" key="3">
    <source>
        <dbReference type="Proteomes" id="UP000054047"/>
    </source>
</evidence>
<evidence type="ECO:0000313" key="2">
    <source>
        <dbReference type="EMBL" id="KIH48119.1"/>
    </source>
</evidence>
<evidence type="ECO:0008006" key="4">
    <source>
        <dbReference type="Google" id="ProtNLM"/>
    </source>
</evidence>
<dbReference type="Proteomes" id="UP000054047">
    <property type="component" value="Unassembled WGS sequence"/>
</dbReference>
<name>A0A0C2FN20_9BILA</name>
<keyword evidence="3" id="KW-1185">Reference proteome</keyword>
<accession>A0A0C2FN20</accession>
<organism evidence="2 3">
    <name type="scientific">Ancylostoma duodenale</name>
    <dbReference type="NCBI Taxonomy" id="51022"/>
    <lineage>
        <taxon>Eukaryota</taxon>
        <taxon>Metazoa</taxon>
        <taxon>Ecdysozoa</taxon>
        <taxon>Nematoda</taxon>
        <taxon>Chromadorea</taxon>
        <taxon>Rhabditida</taxon>
        <taxon>Rhabditina</taxon>
        <taxon>Rhabditomorpha</taxon>
        <taxon>Strongyloidea</taxon>
        <taxon>Ancylostomatidae</taxon>
        <taxon>Ancylostomatinae</taxon>
        <taxon>Ancylostoma</taxon>
    </lineage>
</organism>
<feature type="non-terminal residue" evidence="2">
    <location>
        <position position="1"/>
    </location>
</feature>
<sequence>VSLSSAALFHGLQEAESNDSTSVFHFLWLLVSVCLFIWEIHAMFSATFGVMKEMKLRAYSKPPPSYNQVRLAVVSGNFPLPHPLRLIFADF</sequence>
<keyword evidence="1" id="KW-1133">Transmembrane helix</keyword>
<dbReference type="OrthoDB" id="5783116at2759"/>
<protein>
    <recommendedName>
        <fullName evidence="4">Cation-transporting P-type ATPase C-terminal domain-containing protein</fullName>
    </recommendedName>
</protein>
<dbReference type="EMBL" id="KN762460">
    <property type="protein sequence ID" value="KIH48119.1"/>
    <property type="molecule type" value="Genomic_DNA"/>
</dbReference>
<feature type="transmembrane region" description="Helical" evidence="1">
    <location>
        <begin position="26"/>
        <end position="51"/>
    </location>
</feature>
<dbReference type="AlphaFoldDB" id="A0A0C2FN20"/>
<keyword evidence="1" id="KW-0812">Transmembrane</keyword>
<keyword evidence="1" id="KW-0472">Membrane</keyword>
<evidence type="ECO:0000256" key="1">
    <source>
        <dbReference type="SAM" id="Phobius"/>
    </source>
</evidence>
<proteinExistence type="predicted"/>
<reference evidence="2 3" key="1">
    <citation type="submission" date="2013-12" db="EMBL/GenBank/DDBJ databases">
        <title>Draft genome of the parsitic nematode Ancylostoma duodenale.</title>
        <authorList>
            <person name="Mitreva M."/>
        </authorList>
    </citation>
    <scope>NUCLEOTIDE SEQUENCE [LARGE SCALE GENOMIC DNA]</scope>
    <source>
        <strain evidence="2 3">Zhejiang</strain>
    </source>
</reference>